<dbReference type="EMBL" id="HBHJ01025383">
    <property type="protein sequence ID" value="CAD9704829.1"/>
    <property type="molecule type" value="Transcribed_RNA"/>
</dbReference>
<proteinExistence type="predicted"/>
<reference evidence="1" key="1">
    <citation type="submission" date="2021-01" db="EMBL/GenBank/DDBJ databases">
        <authorList>
            <person name="Corre E."/>
            <person name="Pelletier E."/>
            <person name="Niang G."/>
            <person name="Scheremetjew M."/>
            <person name="Finn R."/>
            <person name="Kale V."/>
            <person name="Holt S."/>
            <person name="Cochrane G."/>
            <person name="Meng A."/>
            <person name="Brown T."/>
            <person name="Cohen L."/>
        </authorList>
    </citation>
    <scope>NUCLEOTIDE SEQUENCE</scope>
    <source>
        <strain evidence="1">CCMP1243</strain>
    </source>
</reference>
<name>A0A7S2SN66_9STRA</name>
<dbReference type="AlphaFoldDB" id="A0A7S2SN66"/>
<organism evidence="1">
    <name type="scientific">Rhizochromulina marina</name>
    <dbReference type="NCBI Taxonomy" id="1034831"/>
    <lineage>
        <taxon>Eukaryota</taxon>
        <taxon>Sar</taxon>
        <taxon>Stramenopiles</taxon>
        <taxon>Ochrophyta</taxon>
        <taxon>Dictyochophyceae</taxon>
        <taxon>Rhizochromulinales</taxon>
        <taxon>Rhizochromulina</taxon>
    </lineage>
</organism>
<protein>
    <submittedName>
        <fullName evidence="1">Uncharacterized protein</fullName>
    </submittedName>
</protein>
<evidence type="ECO:0000313" key="1">
    <source>
        <dbReference type="EMBL" id="CAD9704829.1"/>
    </source>
</evidence>
<sequence length="199" mass="21565">MAPQEVPARRLLAVYTLDPEEHRGVAEALERSTGCGAVVRPLRLKEVRHFRFPRDTDTPDAIILCHFAEGRTLLTDTDGLYNAFLSQAVPMVHGNVFLALTNISTPPEVLANSEVVAELVHQGGQGSIGSIHSARRFLTFQDEPAELQLQHIASSLAHEAPVAPLSVPSGIETHAASTASSARRSSMSRKGQDWLCTLL</sequence>
<accession>A0A7S2SN66</accession>
<gene>
    <name evidence="1" type="ORF">RMAR1173_LOCUS16721</name>
</gene>